<dbReference type="Gene3D" id="1.25.40.10">
    <property type="entry name" value="Tetratricopeptide repeat domain"/>
    <property type="match status" value="2"/>
</dbReference>
<name>A0A518F0F6_9BACT</name>
<keyword evidence="1" id="KW-0802">TPR repeat</keyword>
<gene>
    <name evidence="2" type="ORF">Poly30_53800</name>
</gene>
<sequence>MLLAWALLPLAVGCRSAPRADPRLLRAEASTRAEAWNDAVSLWSDIYRDSRGTDRRAGIESVRALSAAGRPGVARSRLLQMESRWPEDAEILELLGRAHEQIGDEAAALDAYSRALRIEPDRPSSLARHGLLAAELVGADPMSESGTNSFGPEGSLARLRAAGTLRDVDARSLFELGLHGAAAARFDEAFEALAIAIGTGELSAAERLEAAAALAPDPRTIPWLTAVVREDPLHTRALTLLGKAQLSAGFQARAVDTLEQAAQSDPGDEAALRAFAEALTATGQAGRAREILDLLD</sequence>
<evidence type="ECO:0000313" key="2">
    <source>
        <dbReference type="EMBL" id="QDV09820.1"/>
    </source>
</evidence>
<dbReference type="Proteomes" id="UP000320390">
    <property type="component" value="Chromosome"/>
</dbReference>
<protein>
    <recommendedName>
        <fullName evidence="4">Tetratricopeptide repeat protein</fullName>
    </recommendedName>
</protein>
<evidence type="ECO:0008006" key="4">
    <source>
        <dbReference type="Google" id="ProtNLM"/>
    </source>
</evidence>
<organism evidence="2 3">
    <name type="scientific">Saltatorellus ferox</name>
    <dbReference type="NCBI Taxonomy" id="2528018"/>
    <lineage>
        <taxon>Bacteria</taxon>
        <taxon>Pseudomonadati</taxon>
        <taxon>Planctomycetota</taxon>
        <taxon>Planctomycetia</taxon>
        <taxon>Planctomycetia incertae sedis</taxon>
        <taxon>Saltatorellus</taxon>
    </lineage>
</organism>
<evidence type="ECO:0000256" key="1">
    <source>
        <dbReference type="PROSITE-ProRule" id="PRU00339"/>
    </source>
</evidence>
<dbReference type="InterPro" id="IPR011990">
    <property type="entry name" value="TPR-like_helical_dom_sf"/>
</dbReference>
<proteinExistence type="predicted"/>
<dbReference type="EMBL" id="CP036434">
    <property type="protein sequence ID" value="QDV09820.1"/>
    <property type="molecule type" value="Genomic_DNA"/>
</dbReference>
<dbReference type="InterPro" id="IPR019734">
    <property type="entry name" value="TPR_rpt"/>
</dbReference>
<dbReference type="AlphaFoldDB" id="A0A518F0F6"/>
<dbReference type="SUPFAM" id="SSF48452">
    <property type="entry name" value="TPR-like"/>
    <property type="match status" value="1"/>
</dbReference>
<accession>A0A518F0F6</accession>
<evidence type="ECO:0000313" key="3">
    <source>
        <dbReference type="Proteomes" id="UP000320390"/>
    </source>
</evidence>
<dbReference type="SMART" id="SM00028">
    <property type="entry name" value="TPR"/>
    <property type="match status" value="2"/>
</dbReference>
<keyword evidence="3" id="KW-1185">Reference proteome</keyword>
<dbReference type="Pfam" id="PF13432">
    <property type="entry name" value="TPR_16"/>
    <property type="match status" value="1"/>
</dbReference>
<dbReference type="PROSITE" id="PS50005">
    <property type="entry name" value="TPR"/>
    <property type="match status" value="1"/>
</dbReference>
<feature type="repeat" description="TPR" evidence="1">
    <location>
        <begin position="89"/>
        <end position="122"/>
    </location>
</feature>
<dbReference type="Pfam" id="PF14559">
    <property type="entry name" value="TPR_19"/>
    <property type="match status" value="1"/>
</dbReference>
<dbReference type="PROSITE" id="PS50293">
    <property type="entry name" value="TPR_REGION"/>
    <property type="match status" value="1"/>
</dbReference>
<reference evidence="2 3" key="1">
    <citation type="submission" date="2019-02" db="EMBL/GenBank/DDBJ databases">
        <title>Deep-cultivation of Planctomycetes and their phenomic and genomic characterization uncovers novel biology.</title>
        <authorList>
            <person name="Wiegand S."/>
            <person name="Jogler M."/>
            <person name="Boedeker C."/>
            <person name="Pinto D."/>
            <person name="Vollmers J."/>
            <person name="Rivas-Marin E."/>
            <person name="Kohn T."/>
            <person name="Peeters S.H."/>
            <person name="Heuer A."/>
            <person name="Rast P."/>
            <person name="Oberbeckmann S."/>
            <person name="Bunk B."/>
            <person name="Jeske O."/>
            <person name="Meyerdierks A."/>
            <person name="Storesund J.E."/>
            <person name="Kallscheuer N."/>
            <person name="Luecker S."/>
            <person name="Lage O.M."/>
            <person name="Pohl T."/>
            <person name="Merkel B.J."/>
            <person name="Hornburger P."/>
            <person name="Mueller R.-W."/>
            <person name="Bruemmer F."/>
            <person name="Labrenz M."/>
            <person name="Spormann A.M."/>
            <person name="Op den Camp H."/>
            <person name="Overmann J."/>
            <person name="Amann R."/>
            <person name="Jetten M.S.M."/>
            <person name="Mascher T."/>
            <person name="Medema M.H."/>
            <person name="Devos D.P."/>
            <person name="Kaster A.-K."/>
            <person name="Ovreas L."/>
            <person name="Rohde M."/>
            <person name="Galperin M.Y."/>
            <person name="Jogler C."/>
        </authorList>
    </citation>
    <scope>NUCLEOTIDE SEQUENCE [LARGE SCALE GENOMIC DNA]</scope>
    <source>
        <strain evidence="2 3">Poly30</strain>
    </source>
</reference>